<evidence type="ECO:0000313" key="9">
    <source>
        <dbReference type="EMBL" id="PRR70563.1"/>
    </source>
</evidence>
<evidence type="ECO:0000256" key="7">
    <source>
        <dbReference type="RuleBase" id="RU363032"/>
    </source>
</evidence>
<sequence>MKNKSNFRMVLPMITLLIAISVSKFVPDKLAIYKTTFWIPVLIGILVIILLLNIVSLKNSTLHHKLEEKSPLISAGILLLCLWEVLTSKLTILPMPYFPAPGQVVDVIITDWRMLGISTLYSLRMLVIGYSIGAILGLVTGVMIGWNPKLNYWLSPLQKAIGPIPATAWIPIAMTLFPSSFTASVFILALAVWFPVTVMTSSGIANVQKSYFEVAQTLGADKYYQIFRVAIPASLPNIFIGLFMGLGTSFVTLIVAEMLGVKAGLGWYINWAQGWAEYKKVYASLVVMSILFSTIITLLFKMRDKILVWQKGLIKW</sequence>
<evidence type="ECO:0000256" key="1">
    <source>
        <dbReference type="ARBA" id="ARBA00004651"/>
    </source>
</evidence>
<evidence type="ECO:0000256" key="6">
    <source>
        <dbReference type="ARBA" id="ARBA00023136"/>
    </source>
</evidence>
<keyword evidence="10" id="KW-1185">Reference proteome</keyword>
<accession>A0A2T0ANM2</accession>
<dbReference type="Proteomes" id="UP000239614">
    <property type="component" value="Unassembled WGS sequence"/>
</dbReference>
<dbReference type="RefSeq" id="WP_106024609.1">
    <property type="nucleotide sequence ID" value="NZ_PVXN01000054.1"/>
</dbReference>
<dbReference type="GO" id="GO:0055085">
    <property type="term" value="P:transmembrane transport"/>
    <property type="evidence" value="ECO:0007669"/>
    <property type="project" value="InterPro"/>
</dbReference>
<dbReference type="SUPFAM" id="SSF161098">
    <property type="entry name" value="MetI-like"/>
    <property type="match status" value="1"/>
</dbReference>
<evidence type="ECO:0000256" key="3">
    <source>
        <dbReference type="ARBA" id="ARBA00022475"/>
    </source>
</evidence>
<dbReference type="CDD" id="cd06261">
    <property type="entry name" value="TM_PBP2"/>
    <property type="match status" value="1"/>
</dbReference>
<keyword evidence="4 7" id="KW-0812">Transmembrane</keyword>
<dbReference type="EMBL" id="PVXN01000054">
    <property type="protein sequence ID" value="PRR70563.1"/>
    <property type="molecule type" value="Genomic_DNA"/>
</dbReference>
<evidence type="ECO:0000256" key="2">
    <source>
        <dbReference type="ARBA" id="ARBA00022448"/>
    </source>
</evidence>
<comment type="similarity">
    <text evidence="7">Belongs to the binding-protein-dependent transport system permease family.</text>
</comment>
<dbReference type="Pfam" id="PF00528">
    <property type="entry name" value="BPD_transp_1"/>
    <property type="match status" value="1"/>
</dbReference>
<reference evidence="9 10" key="1">
    <citation type="submission" date="2018-03" db="EMBL/GenBank/DDBJ databases">
        <title>Genome sequence of Clostridium thermopalmarium DSM 5974.</title>
        <authorList>
            <person name="Poehlein A."/>
            <person name="Daniel R."/>
        </authorList>
    </citation>
    <scope>NUCLEOTIDE SEQUENCE [LARGE SCALE GENOMIC DNA]</scope>
    <source>
        <strain evidence="9 10">DSM 5974</strain>
    </source>
</reference>
<keyword evidence="2 7" id="KW-0813">Transport</keyword>
<dbReference type="GO" id="GO:0005886">
    <property type="term" value="C:plasma membrane"/>
    <property type="evidence" value="ECO:0007669"/>
    <property type="project" value="UniProtKB-SubCell"/>
</dbReference>
<feature type="transmembrane region" description="Helical" evidence="7">
    <location>
        <begin position="238"/>
        <end position="261"/>
    </location>
</feature>
<evidence type="ECO:0000313" key="10">
    <source>
        <dbReference type="Proteomes" id="UP000239614"/>
    </source>
</evidence>
<name>A0A2T0ANM2_9CLOT</name>
<dbReference type="InterPro" id="IPR000515">
    <property type="entry name" value="MetI-like"/>
</dbReference>
<dbReference type="PANTHER" id="PTHR30151">
    <property type="entry name" value="ALKANE SULFONATE ABC TRANSPORTER-RELATED, MEMBRANE SUBUNIT"/>
    <property type="match status" value="1"/>
</dbReference>
<keyword evidence="6 7" id="KW-0472">Membrane</keyword>
<dbReference type="PANTHER" id="PTHR30151:SF0">
    <property type="entry name" value="ABC TRANSPORTER PERMEASE PROTEIN MJ0413-RELATED"/>
    <property type="match status" value="1"/>
</dbReference>
<dbReference type="PROSITE" id="PS50928">
    <property type="entry name" value="ABC_TM1"/>
    <property type="match status" value="1"/>
</dbReference>
<dbReference type="OrthoDB" id="9804353at2"/>
<proteinExistence type="inferred from homology"/>
<comment type="subcellular location">
    <subcellularLocation>
        <location evidence="1 7">Cell membrane</location>
        <topology evidence="1 7">Multi-pass membrane protein</topology>
    </subcellularLocation>
</comment>
<dbReference type="AlphaFoldDB" id="A0A2T0ANM2"/>
<feature type="transmembrane region" description="Helical" evidence="7">
    <location>
        <begin position="123"/>
        <end position="146"/>
    </location>
</feature>
<feature type="domain" description="ABC transmembrane type-1" evidence="8">
    <location>
        <begin position="119"/>
        <end position="300"/>
    </location>
</feature>
<protein>
    <submittedName>
        <fullName evidence="9">Bicarbonate transport system permease protein CmpB</fullName>
    </submittedName>
</protein>
<dbReference type="Gene3D" id="1.10.3720.10">
    <property type="entry name" value="MetI-like"/>
    <property type="match status" value="1"/>
</dbReference>
<comment type="caution">
    <text evidence="9">The sequence shown here is derived from an EMBL/GenBank/DDBJ whole genome shotgun (WGS) entry which is preliminary data.</text>
</comment>
<keyword evidence="5 7" id="KW-1133">Transmembrane helix</keyword>
<feature type="transmembrane region" description="Helical" evidence="7">
    <location>
        <begin position="35"/>
        <end position="55"/>
    </location>
</feature>
<keyword evidence="3" id="KW-1003">Cell membrane</keyword>
<feature type="transmembrane region" description="Helical" evidence="7">
    <location>
        <begin position="166"/>
        <end position="194"/>
    </location>
</feature>
<gene>
    <name evidence="9" type="primary">cmpB</name>
    <name evidence="9" type="ORF">CPAL_21860</name>
</gene>
<feature type="transmembrane region" description="Helical" evidence="7">
    <location>
        <begin position="281"/>
        <end position="300"/>
    </location>
</feature>
<evidence type="ECO:0000259" key="8">
    <source>
        <dbReference type="PROSITE" id="PS50928"/>
    </source>
</evidence>
<organism evidence="9 10">
    <name type="scientific">Clostridium thermopalmarium DSM 5974</name>
    <dbReference type="NCBI Taxonomy" id="1121340"/>
    <lineage>
        <taxon>Bacteria</taxon>
        <taxon>Bacillati</taxon>
        <taxon>Bacillota</taxon>
        <taxon>Clostridia</taxon>
        <taxon>Eubacteriales</taxon>
        <taxon>Clostridiaceae</taxon>
        <taxon>Clostridium</taxon>
    </lineage>
</organism>
<evidence type="ECO:0000256" key="4">
    <source>
        <dbReference type="ARBA" id="ARBA00022692"/>
    </source>
</evidence>
<dbReference type="InterPro" id="IPR035906">
    <property type="entry name" value="MetI-like_sf"/>
</dbReference>
<evidence type="ECO:0000256" key="5">
    <source>
        <dbReference type="ARBA" id="ARBA00022989"/>
    </source>
</evidence>